<feature type="domain" description="Guanylate cyclase" evidence="6">
    <location>
        <begin position="277"/>
        <end position="391"/>
    </location>
</feature>
<dbReference type="FunFam" id="1.25.40.10:FF:000222">
    <property type="entry name" value="SARP family transcriptional regulator"/>
    <property type="match status" value="1"/>
</dbReference>
<dbReference type="PROSITE" id="PS50125">
    <property type="entry name" value="GUANYLATE_CYCLASE_2"/>
    <property type="match status" value="2"/>
</dbReference>
<keyword evidence="3 5" id="KW-0238">DNA-binding</keyword>
<evidence type="ECO:0000313" key="8">
    <source>
        <dbReference type="EMBL" id="UGS37043.1"/>
    </source>
</evidence>
<feature type="DNA-binding region" description="OmpR/PhoB-type" evidence="5">
    <location>
        <begin position="1"/>
        <end position="93"/>
    </location>
</feature>
<dbReference type="PROSITE" id="PS51755">
    <property type="entry name" value="OMPR_PHOB"/>
    <property type="match status" value="1"/>
</dbReference>
<gene>
    <name evidence="8" type="ORF">DSM104329_03455</name>
</gene>
<dbReference type="GO" id="GO:0004016">
    <property type="term" value="F:adenylate cyclase activity"/>
    <property type="evidence" value="ECO:0007669"/>
    <property type="project" value="UniProtKB-ARBA"/>
</dbReference>
<dbReference type="InterPro" id="IPR027417">
    <property type="entry name" value="P-loop_NTPase"/>
</dbReference>
<dbReference type="InterPro" id="IPR001867">
    <property type="entry name" value="OmpR/PhoB-type_DNA-bd"/>
</dbReference>
<dbReference type="InterPro" id="IPR001054">
    <property type="entry name" value="A/G_cyclase"/>
</dbReference>
<evidence type="ECO:0000256" key="5">
    <source>
        <dbReference type="PROSITE-ProRule" id="PRU01091"/>
    </source>
</evidence>
<evidence type="ECO:0000259" key="6">
    <source>
        <dbReference type="PROSITE" id="PS50125"/>
    </source>
</evidence>
<dbReference type="InterPro" id="IPR005158">
    <property type="entry name" value="BTAD"/>
</dbReference>
<feature type="domain" description="Guanylate cyclase" evidence="6">
    <location>
        <begin position="461"/>
        <end position="583"/>
    </location>
</feature>
<dbReference type="Gene3D" id="1.25.40.10">
    <property type="entry name" value="Tetratricopeptide repeat domain"/>
    <property type="match status" value="2"/>
</dbReference>
<accession>A0A9E6XZS8</accession>
<dbReference type="RefSeq" id="WP_268738858.1">
    <property type="nucleotide sequence ID" value="NZ_CP087164.1"/>
</dbReference>
<dbReference type="GO" id="GO:0000160">
    <property type="term" value="P:phosphorelay signal transduction system"/>
    <property type="evidence" value="ECO:0007669"/>
    <property type="project" value="InterPro"/>
</dbReference>
<reference evidence="8" key="1">
    <citation type="journal article" date="2022" name="Int. J. Syst. Evol. Microbiol.">
        <title>Pseudomonas aegrilactucae sp. nov. and Pseudomonas morbosilactucae sp. nov., pathogens causing bacterial rot of lettuce in Japan.</title>
        <authorList>
            <person name="Sawada H."/>
            <person name="Fujikawa T."/>
            <person name="Satou M."/>
        </authorList>
    </citation>
    <scope>NUCLEOTIDE SEQUENCE</scope>
    <source>
        <strain evidence="8">0166_1</strain>
    </source>
</reference>
<dbReference type="SUPFAM" id="SSF52540">
    <property type="entry name" value="P-loop containing nucleoside triphosphate hydrolases"/>
    <property type="match status" value="1"/>
</dbReference>
<dbReference type="Pfam" id="PF00211">
    <property type="entry name" value="Guanylate_cyc"/>
    <property type="match status" value="1"/>
</dbReference>
<dbReference type="InterPro" id="IPR011990">
    <property type="entry name" value="TPR-like_helical_dom_sf"/>
</dbReference>
<dbReference type="InterPro" id="IPR016032">
    <property type="entry name" value="Sig_transdc_resp-reg_C-effctor"/>
</dbReference>
<name>A0A9E6XZS8_9ACTN</name>
<dbReference type="Pfam" id="PF00486">
    <property type="entry name" value="Trans_reg_C"/>
    <property type="match status" value="1"/>
</dbReference>
<evidence type="ECO:0000256" key="1">
    <source>
        <dbReference type="ARBA" id="ARBA00005820"/>
    </source>
</evidence>
<dbReference type="EMBL" id="CP087164">
    <property type="protein sequence ID" value="UGS37043.1"/>
    <property type="molecule type" value="Genomic_DNA"/>
</dbReference>
<dbReference type="SMART" id="SM00044">
    <property type="entry name" value="CYCc"/>
    <property type="match status" value="1"/>
</dbReference>
<evidence type="ECO:0000256" key="4">
    <source>
        <dbReference type="ARBA" id="ARBA00023163"/>
    </source>
</evidence>
<dbReference type="Pfam" id="PF03704">
    <property type="entry name" value="BTAD"/>
    <property type="match status" value="1"/>
</dbReference>
<protein>
    <submittedName>
        <fullName evidence="8">Uncharacterized protein</fullName>
    </submittedName>
</protein>
<evidence type="ECO:0000256" key="3">
    <source>
        <dbReference type="ARBA" id="ARBA00023125"/>
    </source>
</evidence>
<organism evidence="8 9">
    <name type="scientific">Capillimicrobium parvum</name>
    <dbReference type="NCBI Taxonomy" id="2884022"/>
    <lineage>
        <taxon>Bacteria</taxon>
        <taxon>Bacillati</taxon>
        <taxon>Actinomycetota</taxon>
        <taxon>Thermoleophilia</taxon>
        <taxon>Solirubrobacterales</taxon>
        <taxon>Capillimicrobiaceae</taxon>
        <taxon>Capillimicrobium</taxon>
    </lineage>
</organism>
<dbReference type="Proteomes" id="UP001162834">
    <property type="component" value="Chromosome"/>
</dbReference>
<dbReference type="GO" id="GO:0003677">
    <property type="term" value="F:DNA binding"/>
    <property type="evidence" value="ECO:0007669"/>
    <property type="project" value="UniProtKB-UniRule"/>
</dbReference>
<comment type="similarity">
    <text evidence="1">Belongs to the AfsR/DnrI/RedD regulatory family.</text>
</comment>
<evidence type="ECO:0000256" key="2">
    <source>
        <dbReference type="ARBA" id="ARBA00023015"/>
    </source>
</evidence>
<evidence type="ECO:0000259" key="7">
    <source>
        <dbReference type="PROSITE" id="PS51755"/>
    </source>
</evidence>
<dbReference type="InterPro" id="IPR029787">
    <property type="entry name" value="Nucleotide_cyclase"/>
</dbReference>
<dbReference type="SUPFAM" id="SSF48452">
    <property type="entry name" value="TPR-like"/>
    <property type="match status" value="3"/>
</dbReference>
<dbReference type="PANTHER" id="PTHR35807:SF1">
    <property type="entry name" value="TRANSCRIPTIONAL REGULATOR REDD"/>
    <property type="match status" value="1"/>
</dbReference>
<dbReference type="SMART" id="SM00862">
    <property type="entry name" value="Trans_reg_C"/>
    <property type="match status" value="1"/>
</dbReference>
<dbReference type="PANTHER" id="PTHR35807">
    <property type="entry name" value="TRANSCRIPTIONAL REGULATOR REDD-RELATED"/>
    <property type="match status" value="1"/>
</dbReference>
<dbReference type="Gene3D" id="3.30.70.1230">
    <property type="entry name" value="Nucleotide cyclase"/>
    <property type="match status" value="2"/>
</dbReference>
<dbReference type="Pfam" id="PF13191">
    <property type="entry name" value="AAA_16"/>
    <property type="match status" value="1"/>
</dbReference>
<dbReference type="InterPro" id="IPR051677">
    <property type="entry name" value="AfsR-DnrI-RedD_regulator"/>
</dbReference>
<dbReference type="GO" id="GO:0006355">
    <property type="term" value="P:regulation of DNA-templated transcription"/>
    <property type="evidence" value="ECO:0007669"/>
    <property type="project" value="InterPro"/>
</dbReference>
<keyword evidence="2" id="KW-0805">Transcription regulation</keyword>
<proteinExistence type="inferred from homology"/>
<dbReference type="CDD" id="cd07302">
    <property type="entry name" value="CHD"/>
    <property type="match status" value="2"/>
</dbReference>
<dbReference type="Gene3D" id="1.10.10.10">
    <property type="entry name" value="Winged helix-like DNA-binding domain superfamily/Winged helix DNA-binding domain"/>
    <property type="match status" value="1"/>
</dbReference>
<keyword evidence="9" id="KW-1185">Reference proteome</keyword>
<dbReference type="SUPFAM" id="SSF46894">
    <property type="entry name" value="C-terminal effector domain of the bipartite response regulators"/>
    <property type="match status" value="1"/>
</dbReference>
<dbReference type="CDD" id="cd15831">
    <property type="entry name" value="BTAD"/>
    <property type="match status" value="1"/>
</dbReference>
<sequence>MDFRILGPLEACNARGEVPLGGARQRALLALLLIHVNETLSTDRLIDELWGDRPPAAPAKTLQMQVSRLRRALACGGPAATLVTRERGYALRADPDRIDAHRFERLAAQGRAQLAGGDAAGAARTLEQALALWRGRPLADLADEPFARPEIARLDDERVAALEQLMEARLQLGADAELVAPLEALIAEHPYRERLRAQLMLALYRADRQADALQAYQDARRRLVDELGIEPGERLRDLERAILAQDRALGRPTAPAAEAVAPPEPPQARDLPSGVVTFLLTDIEGSSALWEASPDGMAAALERHDEIVARVVEAEGGRLLKAKGEGDSTLTVFRRASDAVEAASGLQAALDAAGRTEDVALRVRVAVHTGEAHERGGDYFGPTLNRAARLRSLAGGGEVVLSQATAELVRDRLPAGVELDDRGEHALPGLVRPERVFALRPSAAGWTVGPPPGPDRRKTVTVVFASVTDPRPDALDPEARRRLMGRCLDRMVEVLDRHGATVQAYPGDVVLAVFGLDLLHEDDALRALRAVAGIRDELAALGPELDAAFGARPVLRAGVGTGEIVGGAHDPSGPAVGCAQQLESLAEPGEILLDEATRRLARDAARTEPAGERADRTGAAVAPARLLAAPAPAPGAGARTSRLDAPLVGREQPLAALAGVLAAAAADRTCHLATVLGAAGVGKSRLVHEVVSGLGGEVAILRGRCLSYGEGITYWPLAEVVRDLAGGAPDDPRAVLARAVGDDPRADRIVGGVAAALGLGGATGEQIAWAARTLLEVLASARPLVVVIDDLHWAQAAFLDLVEHVADLARTAPIVLLCMARPELLDDRPGWGGGKLNSTTILLEPLGAADSARLVGHLLQGTDLEPGAAERIAEATEGNPLFTEELLAELADRGLLRTDVELPAQLPVPPTIHALLAARLERLPDDERALLVRASVEGVVFHGGAARALAPAPIAGAADRLIASLVRRDLVRPDRASLPDEDAYRFRHALIRDAAYRSLPKETRARLHEEFAGWVQEAAGSTLPELDEIAGYHLEQACRLLTELGAAGADAERLAEQAADRLGSAARGALARADRGAAIGLLERSAALRGPDDPRRARLLAQLGAALLEAGRLADAGTALAGAAAGAARAGDAVAAAHARVEQQFLDLQLGAAGGNARALAVADGALPVFRGAGDEHGLCRALRLRAWVHWIEAKAAAAAGAWDEAATHARRAGAEHERIDILGWVASSLFFGPTPAPEAIRRGEQIREQVAADPAITAEALQPLAALHAMQGRFDRARTLLRQCDAVLADLGLSLSSAVSHHAAIVELLAGEPAAAERHLRDGYRLLEEMGDRALLSTTAAFLGQAVLAQGRDDEAGELAVLAAELTADDDLITHVVWRGVRARSLAARGDAGEAVDLAREAVALAEPSDFLSHRGDAHLDLGIVLGAAGRREESARACESARALYEAKGNVVGAARAAGVALSGRGLRASP</sequence>
<dbReference type="KEGG" id="sbae:DSM104329_03455"/>
<dbReference type="InterPro" id="IPR036388">
    <property type="entry name" value="WH-like_DNA-bd_sf"/>
</dbReference>
<dbReference type="SUPFAM" id="SSF55073">
    <property type="entry name" value="Nucleotide cyclase"/>
    <property type="match status" value="2"/>
</dbReference>
<dbReference type="SMART" id="SM01043">
    <property type="entry name" value="BTAD"/>
    <property type="match status" value="1"/>
</dbReference>
<dbReference type="InterPro" id="IPR041664">
    <property type="entry name" value="AAA_16"/>
</dbReference>
<feature type="domain" description="OmpR/PhoB-type" evidence="7">
    <location>
        <begin position="1"/>
        <end position="93"/>
    </location>
</feature>
<keyword evidence="4" id="KW-0804">Transcription</keyword>
<evidence type="ECO:0000313" key="9">
    <source>
        <dbReference type="Proteomes" id="UP001162834"/>
    </source>
</evidence>
<dbReference type="GO" id="GO:0009190">
    <property type="term" value="P:cyclic nucleotide biosynthetic process"/>
    <property type="evidence" value="ECO:0007669"/>
    <property type="project" value="InterPro"/>
</dbReference>